<proteinExistence type="predicted"/>
<name>A0A853CYG8_9MICO</name>
<dbReference type="AlphaFoldDB" id="A0A853CYG8"/>
<dbReference type="SUPFAM" id="SSF52540">
    <property type="entry name" value="P-loop containing nucleoside triphosphate hydrolases"/>
    <property type="match status" value="1"/>
</dbReference>
<accession>A0A853CYG8</accession>
<dbReference type="CDD" id="cd01983">
    <property type="entry name" value="SIMIBI"/>
    <property type="match status" value="1"/>
</dbReference>
<protein>
    <recommendedName>
        <fullName evidence="3">Adenylyl-sulfate kinase</fullName>
    </recommendedName>
</protein>
<dbReference type="EMBL" id="JACCFL010000001">
    <property type="protein sequence ID" value="NYJ23850.1"/>
    <property type="molecule type" value="Genomic_DNA"/>
</dbReference>
<sequence>METLSPTDAIFIGGRSGVGKTSVAAEASRILARRDVRHALIEGDNLDQAYPEPWRDGIDLAERNLAAVWRNYRAIGFSRLIFTNTVSVLQLPALVSALGGEVRAFPVLLTSTDGTAAERLARREIGSALEEHVERSRTAAARLDSAADGAYRVATDGRTVEDIAREVLVAADWVP</sequence>
<comment type="caution">
    <text evidence="1">The sequence shown here is derived from an EMBL/GenBank/DDBJ whole genome shotgun (WGS) entry which is preliminary data.</text>
</comment>
<reference evidence="1 2" key="1">
    <citation type="submission" date="2020-07" db="EMBL/GenBank/DDBJ databases">
        <title>Sequencing the genomes of 1000 actinobacteria strains.</title>
        <authorList>
            <person name="Klenk H.-P."/>
        </authorList>
    </citation>
    <scope>NUCLEOTIDE SEQUENCE [LARGE SCALE GENOMIC DNA]</scope>
    <source>
        <strain evidence="1 2">DSM 15165</strain>
    </source>
</reference>
<dbReference type="RefSeq" id="WP_179605726.1">
    <property type="nucleotide sequence ID" value="NZ_BAABEH010000001.1"/>
</dbReference>
<dbReference type="Gene3D" id="3.40.50.300">
    <property type="entry name" value="P-loop containing nucleotide triphosphate hydrolases"/>
    <property type="match status" value="1"/>
</dbReference>
<organism evidence="1 2">
    <name type="scientific">Leifsonia shinshuensis</name>
    <dbReference type="NCBI Taxonomy" id="150026"/>
    <lineage>
        <taxon>Bacteria</taxon>
        <taxon>Bacillati</taxon>
        <taxon>Actinomycetota</taxon>
        <taxon>Actinomycetes</taxon>
        <taxon>Micrococcales</taxon>
        <taxon>Microbacteriaceae</taxon>
        <taxon>Leifsonia</taxon>
    </lineage>
</organism>
<evidence type="ECO:0000313" key="1">
    <source>
        <dbReference type="EMBL" id="NYJ23850.1"/>
    </source>
</evidence>
<dbReference type="Proteomes" id="UP000578352">
    <property type="component" value="Unassembled WGS sequence"/>
</dbReference>
<evidence type="ECO:0000313" key="2">
    <source>
        <dbReference type="Proteomes" id="UP000578352"/>
    </source>
</evidence>
<evidence type="ECO:0008006" key="3">
    <source>
        <dbReference type="Google" id="ProtNLM"/>
    </source>
</evidence>
<dbReference type="InterPro" id="IPR027417">
    <property type="entry name" value="P-loop_NTPase"/>
</dbReference>
<gene>
    <name evidence="1" type="ORF">HNR13_002137</name>
</gene>